<comment type="caution">
    <text evidence="1">The sequence shown here is derived from an EMBL/GenBank/DDBJ whole genome shotgun (WGS) entry which is preliminary data.</text>
</comment>
<sequence>MVVPYPEELLKSYGKAGECCMPTLPTRSTTLCEALPSIRSDAVSLSKAGSIPSIQWGSSLPTQHDPTVVPVPLT</sequence>
<gene>
    <name evidence="1" type="ORF">ABT39_MTgene1694</name>
</gene>
<keyword evidence="1" id="KW-0496">Mitochondrion</keyword>
<protein>
    <submittedName>
        <fullName evidence="1">Uncharacterized protein</fullName>
    </submittedName>
</protein>
<name>A0A101LWG0_PICGL</name>
<dbReference type="AlphaFoldDB" id="A0A101LWG0"/>
<reference evidence="1" key="1">
    <citation type="journal article" date="2015" name="Genome Biol. Evol.">
        <title>Organellar Genomes of White Spruce (Picea glauca): Assembly and Annotation.</title>
        <authorList>
            <person name="Jackman S.D."/>
            <person name="Warren R.L."/>
            <person name="Gibb E.A."/>
            <person name="Vandervalk B.P."/>
            <person name="Mohamadi H."/>
            <person name="Chu J."/>
            <person name="Raymond A."/>
            <person name="Pleasance S."/>
            <person name="Coope R."/>
            <person name="Wildung M.R."/>
            <person name="Ritland C.E."/>
            <person name="Bousquet J."/>
            <person name="Jones S.J."/>
            <person name="Bohlmann J."/>
            <person name="Birol I."/>
        </authorList>
    </citation>
    <scope>NUCLEOTIDE SEQUENCE [LARGE SCALE GENOMIC DNA]</scope>
    <source>
        <tissue evidence="1">Flushing bud</tissue>
    </source>
</reference>
<proteinExistence type="predicted"/>
<evidence type="ECO:0000313" key="1">
    <source>
        <dbReference type="EMBL" id="KUM46592.1"/>
    </source>
</evidence>
<organism evidence="1">
    <name type="scientific">Picea glauca</name>
    <name type="common">White spruce</name>
    <name type="synonym">Pinus glauca</name>
    <dbReference type="NCBI Taxonomy" id="3330"/>
    <lineage>
        <taxon>Eukaryota</taxon>
        <taxon>Viridiplantae</taxon>
        <taxon>Streptophyta</taxon>
        <taxon>Embryophyta</taxon>
        <taxon>Tracheophyta</taxon>
        <taxon>Spermatophyta</taxon>
        <taxon>Pinopsida</taxon>
        <taxon>Pinidae</taxon>
        <taxon>Conifers I</taxon>
        <taxon>Pinales</taxon>
        <taxon>Pinaceae</taxon>
        <taxon>Picea</taxon>
    </lineage>
</organism>
<accession>A0A101LWG0</accession>
<dbReference type="EMBL" id="LKAM01000011">
    <property type="protein sequence ID" value="KUM46592.1"/>
    <property type="molecule type" value="Genomic_DNA"/>
</dbReference>
<geneLocation type="mitochondrion" evidence="1"/>